<evidence type="ECO:0000256" key="5">
    <source>
        <dbReference type="SAM" id="MobiDB-lite"/>
    </source>
</evidence>
<feature type="transmembrane region" description="Helical" evidence="6">
    <location>
        <begin position="129"/>
        <end position="148"/>
    </location>
</feature>
<feature type="region of interest" description="Disordered" evidence="5">
    <location>
        <begin position="528"/>
        <end position="550"/>
    </location>
</feature>
<organism evidence="8 9">
    <name type="scientific">Macrophomina phaseolina</name>
    <dbReference type="NCBI Taxonomy" id="35725"/>
    <lineage>
        <taxon>Eukaryota</taxon>
        <taxon>Fungi</taxon>
        <taxon>Dikarya</taxon>
        <taxon>Ascomycota</taxon>
        <taxon>Pezizomycotina</taxon>
        <taxon>Dothideomycetes</taxon>
        <taxon>Dothideomycetes incertae sedis</taxon>
        <taxon>Botryosphaeriales</taxon>
        <taxon>Botryosphaeriaceae</taxon>
        <taxon>Macrophomina</taxon>
    </lineage>
</organism>
<dbReference type="PROSITE" id="PS50850">
    <property type="entry name" value="MFS"/>
    <property type="match status" value="1"/>
</dbReference>
<dbReference type="Gene3D" id="1.20.1250.20">
    <property type="entry name" value="MFS general substrate transporter like domains"/>
    <property type="match status" value="1"/>
</dbReference>
<dbReference type="Proteomes" id="UP000774617">
    <property type="component" value="Unassembled WGS sequence"/>
</dbReference>
<dbReference type="CDD" id="cd17476">
    <property type="entry name" value="MFS_Amf1_MDR_like"/>
    <property type="match status" value="1"/>
</dbReference>
<evidence type="ECO:0000313" key="8">
    <source>
        <dbReference type="EMBL" id="KAH7027121.1"/>
    </source>
</evidence>
<name>A0ABQ8FUC9_9PEZI</name>
<comment type="caution">
    <text evidence="8">The sequence shown here is derived from an EMBL/GenBank/DDBJ whole genome shotgun (WGS) entry which is preliminary data.</text>
</comment>
<dbReference type="InterPro" id="IPR011701">
    <property type="entry name" value="MFS"/>
</dbReference>
<evidence type="ECO:0000256" key="2">
    <source>
        <dbReference type="ARBA" id="ARBA00022692"/>
    </source>
</evidence>
<feature type="transmembrane region" description="Helical" evidence="6">
    <location>
        <begin position="103"/>
        <end position="122"/>
    </location>
</feature>
<sequence length="550" mass="59908">MTAASVQPDAGGPAETHQSPSHTPNVHNEALSPPDLEGESEKARLERLGRQRPEKFSSIWAEIGFVYSVAMSQALTEYFVSGFNVILPTITKELNIPEASSTWPANAFSLVVACFLLTFGRLGDIHGGYPVYVGGIAWLTVWSFIAGWSQNELMMDFCRAIQGLGPAAYLPTGLMLLGSVYRPGPRKNMVFAIYGAMAPFGFYIGIFFGGITAQYTTWRWYFFIGAILSLSTTLVTWFAIPSDREERKAMNVRMDWWGAVLISVGLILVVYAITDSAHAPSGWATPYIYVLFIVGVLILAAAVYVEGWVAEQPLLPFDIFKVKYMKPLCLALLFSYGSLGIFLLYSTFYMTNIMGGEPLQIVAWFTPMALGGCIISTVGGVVLHRISGTFIIILAGAAWIISPLLFAVAPRAANYWAYTFPSMICATIAIDLTFTVTNIFFTTSLPRKRQGLAGALINSLVQLSIAFFLGFADVVAAETRGNGLRKSYKAVFWFEVALAGVAQVLMVGFVKLKPATSDLTADEKQALEAEERARRGGGEGVVAKEGEFGA</sequence>
<keyword evidence="3 6" id="KW-1133">Transmembrane helix</keyword>
<gene>
    <name evidence="8" type="ORF">B0J12DRAFT_704766</name>
</gene>
<evidence type="ECO:0000256" key="4">
    <source>
        <dbReference type="ARBA" id="ARBA00023136"/>
    </source>
</evidence>
<protein>
    <submittedName>
        <fullName evidence="8">Major facilitator superfamily domain-containing protein</fullName>
    </submittedName>
</protein>
<dbReference type="InterPro" id="IPR036259">
    <property type="entry name" value="MFS_trans_sf"/>
</dbReference>
<dbReference type="PANTHER" id="PTHR42718:SF36">
    <property type="entry name" value="MULTIDRUG TRANSPORTER, PUTATIVE (AFU_ORTHOLOGUE AFUA_4G13820)-RELATED"/>
    <property type="match status" value="1"/>
</dbReference>
<feature type="domain" description="Major facilitator superfamily (MFS) profile" evidence="7">
    <location>
        <begin position="65"/>
        <end position="514"/>
    </location>
</feature>
<feature type="region of interest" description="Disordered" evidence="5">
    <location>
        <begin position="1"/>
        <end position="40"/>
    </location>
</feature>
<evidence type="ECO:0000256" key="1">
    <source>
        <dbReference type="ARBA" id="ARBA00004141"/>
    </source>
</evidence>
<feature type="transmembrane region" description="Helical" evidence="6">
    <location>
        <begin position="59"/>
        <end position="83"/>
    </location>
</feature>
<feature type="transmembrane region" description="Helical" evidence="6">
    <location>
        <begin position="452"/>
        <end position="471"/>
    </location>
</feature>
<reference evidence="8 9" key="1">
    <citation type="journal article" date="2021" name="Nat. Commun.">
        <title>Genetic determinants of endophytism in the Arabidopsis root mycobiome.</title>
        <authorList>
            <person name="Mesny F."/>
            <person name="Miyauchi S."/>
            <person name="Thiergart T."/>
            <person name="Pickel B."/>
            <person name="Atanasova L."/>
            <person name="Karlsson M."/>
            <person name="Huettel B."/>
            <person name="Barry K.W."/>
            <person name="Haridas S."/>
            <person name="Chen C."/>
            <person name="Bauer D."/>
            <person name="Andreopoulos W."/>
            <person name="Pangilinan J."/>
            <person name="LaButti K."/>
            <person name="Riley R."/>
            <person name="Lipzen A."/>
            <person name="Clum A."/>
            <person name="Drula E."/>
            <person name="Henrissat B."/>
            <person name="Kohler A."/>
            <person name="Grigoriev I.V."/>
            <person name="Martin F.M."/>
            <person name="Hacquard S."/>
        </authorList>
    </citation>
    <scope>NUCLEOTIDE SEQUENCE [LARGE SCALE GENOMIC DNA]</scope>
    <source>
        <strain evidence="8 9">MPI-SDFR-AT-0080</strain>
    </source>
</reference>
<evidence type="ECO:0000259" key="7">
    <source>
        <dbReference type="PROSITE" id="PS50850"/>
    </source>
</evidence>
<accession>A0ABQ8FUC9</accession>
<feature type="transmembrane region" description="Helical" evidence="6">
    <location>
        <begin position="286"/>
        <end position="307"/>
    </location>
</feature>
<feature type="transmembrane region" description="Helical" evidence="6">
    <location>
        <begin position="361"/>
        <end position="383"/>
    </location>
</feature>
<feature type="transmembrane region" description="Helical" evidence="6">
    <location>
        <begin position="160"/>
        <end position="177"/>
    </location>
</feature>
<dbReference type="Pfam" id="PF07690">
    <property type="entry name" value="MFS_1"/>
    <property type="match status" value="1"/>
</dbReference>
<dbReference type="EMBL" id="JAGTJR010000052">
    <property type="protein sequence ID" value="KAH7027121.1"/>
    <property type="molecule type" value="Genomic_DNA"/>
</dbReference>
<feature type="transmembrane region" description="Helical" evidence="6">
    <location>
        <begin position="220"/>
        <end position="240"/>
    </location>
</feature>
<feature type="transmembrane region" description="Helical" evidence="6">
    <location>
        <begin position="415"/>
        <end position="440"/>
    </location>
</feature>
<keyword evidence="4 6" id="KW-0472">Membrane</keyword>
<keyword evidence="9" id="KW-1185">Reference proteome</keyword>
<evidence type="ECO:0000256" key="6">
    <source>
        <dbReference type="SAM" id="Phobius"/>
    </source>
</evidence>
<feature type="transmembrane region" description="Helical" evidence="6">
    <location>
        <begin position="328"/>
        <end position="349"/>
    </location>
</feature>
<feature type="transmembrane region" description="Helical" evidence="6">
    <location>
        <begin position="390"/>
        <end position="409"/>
    </location>
</feature>
<feature type="transmembrane region" description="Helical" evidence="6">
    <location>
        <begin position="256"/>
        <end position="274"/>
    </location>
</feature>
<feature type="compositionally biased region" description="Polar residues" evidence="5">
    <location>
        <begin position="16"/>
        <end position="26"/>
    </location>
</feature>
<dbReference type="Gene3D" id="1.20.1720.10">
    <property type="entry name" value="Multidrug resistance protein D"/>
    <property type="match status" value="1"/>
</dbReference>
<keyword evidence="2 6" id="KW-0812">Transmembrane</keyword>
<evidence type="ECO:0000313" key="9">
    <source>
        <dbReference type="Proteomes" id="UP000774617"/>
    </source>
</evidence>
<comment type="subcellular location">
    <subcellularLocation>
        <location evidence="1">Membrane</location>
        <topology evidence="1">Multi-pass membrane protein</topology>
    </subcellularLocation>
</comment>
<feature type="transmembrane region" description="Helical" evidence="6">
    <location>
        <begin position="189"/>
        <end position="208"/>
    </location>
</feature>
<dbReference type="InterPro" id="IPR020846">
    <property type="entry name" value="MFS_dom"/>
</dbReference>
<dbReference type="PANTHER" id="PTHR42718">
    <property type="entry name" value="MAJOR FACILITATOR SUPERFAMILY MULTIDRUG TRANSPORTER MFSC"/>
    <property type="match status" value="1"/>
</dbReference>
<dbReference type="SUPFAM" id="SSF103473">
    <property type="entry name" value="MFS general substrate transporter"/>
    <property type="match status" value="1"/>
</dbReference>
<proteinExistence type="predicted"/>
<feature type="transmembrane region" description="Helical" evidence="6">
    <location>
        <begin position="491"/>
        <end position="510"/>
    </location>
</feature>
<evidence type="ECO:0000256" key="3">
    <source>
        <dbReference type="ARBA" id="ARBA00022989"/>
    </source>
</evidence>